<feature type="repeat" description="ANK" evidence="3">
    <location>
        <begin position="900"/>
        <end position="932"/>
    </location>
</feature>
<feature type="repeat" description="ANK" evidence="3">
    <location>
        <begin position="933"/>
        <end position="965"/>
    </location>
</feature>
<feature type="repeat" description="ANK" evidence="3">
    <location>
        <begin position="763"/>
        <end position="795"/>
    </location>
</feature>
<dbReference type="PANTHER" id="PTHR24198">
    <property type="entry name" value="ANKYRIN REPEAT AND PROTEIN KINASE DOMAIN-CONTAINING PROTEIN"/>
    <property type="match status" value="1"/>
</dbReference>
<feature type="repeat" description="ANK" evidence="3">
    <location>
        <begin position="795"/>
        <end position="827"/>
    </location>
</feature>
<evidence type="ECO:0000313" key="7">
    <source>
        <dbReference type="Proteomes" id="UP001244011"/>
    </source>
</evidence>
<evidence type="ECO:0000256" key="3">
    <source>
        <dbReference type="PROSITE-ProRule" id="PRU00023"/>
    </source>
</evidence>
<dbReference type="RefSeq" id="XP_060288951.1">
    <property type="nucleotide sequence ID" value="XM_060432350.1"/>
</dbReference>
<dbReference type="InterPro" id="IPR056884">
    <property type="entry name" value="NPHP3-like_N"/>
</dbReference>
<dbReference type="Pfam" id="PF12796">
    <property type="entry name" value="Ank_2"/>
    <property type="match status" value="3"/>
</dbReference>
<dbReference type="EMBL" id="MU838997">
    <property type="protein sequence ID" value="KAK1772738.1"/>
    <property type="molecule type" value="Genomic_DNA"/>
</dbReference>
<organism evidence="6 7">
    <name type="scientific">Phialemonium atrogriseum</name>
    <dbReference type="NCBI Taxonomy" id="1093897"/>
    <lineage>
        <taxon>Eukaryota</taxon>
        <taxon>Fungi</taxon>
        <taxon>Dikarya</taxon>
        <taxon>Ascomycota</taxon>
        <taxon>Pezizomycotina</taxon>
        <taxon>Sordariomycetes</taxon>
        <taxon>Sordariomycetidae</taxon>
        <taxon>Cephalothecales</taxon>
        <taxon>Cephalothecaceae</taxon>
        <taxon>Phialemonium</taxon>
    </lineage>
</organism>
<dbReference type="Pfam" id="PF22939">
    <property type="entry name" value="WHD_GPIID"/>
    <property type="match status" value="1"/>
</dbReference>
<feature type="repeat" description="ANK" evidence="3">
    <location>
        <begin position="867"/>
        <end position="899"/>
    </location>
</feature>
<sequence>MSSALAKAAPLKAEIRLAQAVSQFEADLSTEQKAAFGAYRSRSCRASPSIHDVMQLTAEIDRQTTRKLGGGGRCFGPRLTNILQSIQQFAALGDIIIGGSQNIIACGVWSLARFTLLSVVNFSSVLEKLSTLLMIAGRSAPRYERLALLYPRSHALQSHLSEYFIVIVRLCHQVFKFTKKTILGQLGSALVDSDIHTYQSELERWASSIGEEVDVLNVEEQRTRFKALMRSSKSEANRRRLDVHARVLDSCSTYDYQTTWKQIRKLGNATWFYQTSKYEDWKTRPDSGTLLCTGKLGSGKSVLLANIVDDLNLHVQAAEYPVAYFFCRHDISESLKACTIIGSLARQLLHPIADLSTIENILDDATLVLDFETILNLLRRALPPDFKAYFVLDGLDACDDLQRRELIRQVRKVQDAFALLLCVSFRLEADNVMRLSPEPFANHSIITISEDNPDIENFVSAELERRIESRNLMMGDPTLVIEIQDALLRGAQGMFLWVVLQIESLCAAKTDEAIRHALAELPKDLPETYSRILQRSAHLGKQYQTRILELVTVARRPLTTEELREALSVVLGDTEWNPARHLNDIYSALASCGSLITVDEEDWTVRLIHHSIKQFLLGGFKTSTGAIFTRENADRTMGGIIVTYLNYGIFETQISSTAVPQIKSEAAPSRIIQSMDVSSSARNLAIQLLKSRRQPKFDLGKALAQARKKVQSGSVNQFRFYPYAESNWQQHAWCILKQEPVLYALLVKLLERKTVDIHNRNDNGLTLLLSAAMDGHEAVVKLLAEKGAHLESRGNGRTALIWAAMRGHEAVVKLLAEKGADLENRYNYDRHSSGTALTWAAKNGHDAVVKLLAEKGAYLWSTDYYDNDSTALILAAKNGHEAVVKLLAEKGANLESRDKHGSTALILAAKSGHEAVVKLLAEKGANLESGDHYSSTALIWAAKSGHEAVVKLLAEKGANLEKTAGYSGGTALMLAAKNGHEAVVKLLAEKGANLESGDRYSGGRTALMLAAENGHEAVVKLLAEKGVNLETRDNSGGTALMLAAKNGHEAVVKLLAEKGANLESRDNGGTALTLAAENGHEAVVR</sequence>
<dbReference type="SMART" id="SM00248">
    <property type="entry name" value="ANK"/>
    <property type="match status" value="9"/>
</dbReference>
<dbReference type="PANTHER" id="PTHR24198:SF165">
    <property type="entry name" value="ANKYRIN REPEAT-CONTAINING PROTEIN-RELATED"/>
    <property type="match status" value="1"/>
</dbReference>
<comment type="caution">
    <text evidence="6">The sequence shown here is derived from an EMBL/GenBank/DDBJ whole genome shotgun (WGS) entry which is preliminary data.</text>
</comment>
<dbReference type="Proteomes" id="UP001244011">
    <property type="component" value="Unassembled WGS sequence"/>
</dbReference>
<dbReference type="Gene3D" id="1.25.40.20">
    <property type="entry name" value="Ankyrin repeat-containing domain"/>
    <property type="match status" value="5"/>
</dbReference>
<dbReference type="Pfam" id="PF00023">
    <property type="entry name" value="Ank"/>
    <property type="match status" value="1"/>
</dbReference>
<dbReference type="SUPFAM" id="SSF48403">
    <property type="entry name" value="Ankyrin repeat"/>
    <property type="match status" value="1"/>
</dbReference>
<reference evidence="6" key="1">
    <citation type="submission" date="2023-06" db="EMBL/GenBank/DDBJ databases">
        <title>Genome-scale phylogeny and comparative genomics of the fungal order Sordariales.</title>
        <authorList>
            <consortium name="Lawrence Berkeley National Laboratory"/>
            <person name="Hensen N."/>
            <person name="Bonometti L."/>
            <person name="Westerberg I."/>
            <person name="Brannstrom I.O."/>
            <person name="Guillou S."/>
            <person name="Cros-Aarteil S."/>
            <person name="Calhoun S."/>
            <person name="Haridas S."/>
            <person name="Kuo A."/>
            <person name="Mondo S."/>
            <person name="Pangilinan J."/>
            <person name="Riley R."/>
            <person name="Labutti K."/>
            <person name="Andreopoulos B."/>
            <person name="Lipzen A."/>
            <person name="Chen C."/>
            <person name="Yanf M."/>
            <person name="Daum C."/>
            <person name="Ng V."/>
            <person name="Clum A."/>
            <person name="Steindorff A."/>
            <person name="Ohm R."/>
            <person name="Martin F."/>
            <person name="Silar P."/>
            <person name="Natvig D."/>
            <person name="Lalanne C."/>
            <person name="Gautier V."/>
            <person name="Ament-Velasquez S.L."/>
            <person name="Kruys A."/>
            <person name="Hutchinson M.I."/>
            <person name="Powell A.J."/>
            <person name="Barry K."/>
            <person name="Miller A.N."/>
            <person name="Grigoriev I.V."/>
            <person name="Debuchy R."/>
            <person name="Gladieux P."/>
            <person name="Thoren M.H."/>
            <person name="Johannesson H."/>
        </authorList>
    </citation>
    <scope>NUCLEOTIDE SEQUENCE</scope>
    <source>
        <strain evidence="6">8032-3</strain>
    </source>
</reference>
<keyword evidence="7" id="KW-1185">Reference proteome</keyword>
<feature type="repeat" description="ANK" evidence="3">
    <location>
        <begin position="1002"/>
        <end position="1034"/>
    </location>
</feature>
<accession>A0AAJ0FRY4</accession>
<dbReference type="InterPro" id="IPR002110">
    <property type="entry name" value="Ankyrin_rpt"/>
</dbReference>
<dbReference type="InterPro" id="IPR054471">
    <property type="entry name" value="GPIID_WHD"/>
</dbReference>
<gene>
    <name evidence="6" type="ORF">QBC33DRAFT_608179</name>
</gene>
<dbReference type="PRINTS" id="PR01415">
    <property type="entry name" value="ANKYRIN"/>
</dbReference>
<dbReference type="InterPro" id="IPR036770">
    <property type="entry name" value="Ankyrin_rpt-contain_sf"/>
</dbReference>
<evidence type="ECO:0000313" key="6">
    <source>
        <dbReference type="EMBL" id="KAK1772738.1"/>
    </source>
</evidence>
<protein>
    <submittedName>
        <fullName evidence="6">Ankyrin repeat-containing domain protein</fullName>
    </submittedName>
</protein>
<evidence type="ECO:0000259" key="5">
    <source>
        <dbReference type="Pfam" id="PF24883"/>
    </source>
</evidence>
<feature type="domain" description="Nephrocystin 3-like N-terminal" evidence="5">
    <location>
        <begin position="269"/>
        <end position="413"/>
    </location>
</feature>
<proteinExistence type="predicted"/>
<dbReference type="SUPFAM" id="SSF52540">
    <property type="entry name" value="P-loop containing nucleoside triphosphate hydrolases"/>
    <property type="match status" value="1"/>
</dbReference>
<name>A0AAJ0FRY4_9PEZI</name>
<feature type="repeat" description="ANK" evidence="3">
    <location>
        <begin position="832"/>
        <end position="864"/>
    </location>
</feature>
<keyword evidence="1" id="KW-0677">Repeat</keyword>
<dbReference type="Pfam" id="PF24883">
    <property type="entry name" value="NPHP3_N"/>
    <property type="match status" value="1"/>
</dbReference>
<dbReference type="InterPro" id="IPR027417">
    <property type="entry name" value="P-loop_NTPase"/>
</dbReference>
<dbReference type="Pfam" id="PF13637">
    <property type="entry name" value="Ank_4"/>
    <property type="match status" value="1"/>
</dbReference>
<dbReference type="PROSITE" id="PS50088">
    <property type="entry name" value="ANK_REPEAT"/>
    <property type="match status" value="9"/>
</dbReference>
<feature type="repeat" description="ANK" evidence="3">
    <location>
        <begin position="1035"/>
        <end position="1067"/>
    </location>
</feature>
<evidence type="ECO:0000259" key="4">
    <source>
        <dbReference type="Pfam" id="PF22939"/>
    </source>
</evidence>
<dbReference type="Gene3D" id="3.40.50.300">
    <property type="entry name" value="P-loop containing nucleotide triphosphate hydrolases"/>
    <property type="match status" value="1"/>
</dbReference>
<feature type="repeat" description="ANK" evidence="3">
    <location>
        <begin position="967"/>
        <end position="999"/>
    </location>
</feature>
<evidence type="ECO:0000256" key="2">
    <source>
        <dbReference type="ARBA" id="ARBA00023043"/>
    </source>
</evidence>
<dbReference type="AlphaFoldDB" id="A0AAJ0FRY4"/>
<dbReference type="PROSITE" id="PS50297">
    <property type="entry name" value="ANK_REP_REGION"/>
    <property type="match status" value="8"/>
</dbReference>
<dbReference type="GeneID" id="85315537"/>
<evidence type="ECO:0000256" key="1">
    <source>
        <dbReference type="ARBA" id="ARBA00022737"/>
    </source>
</evidence>
<keyword evidence="2 3" id="KW-0040">ANK repeat</keyword>
<feature type="domain" description="GPI inositol-deacylase winged helix" evidence="4">
    <location>
        <begin position="538"/>
        <end position="621"/>
    </location>
</feature>